<sequence>MSTKKALKWVGFWMALAIVFNIGILLIEGPAKASQFLGGYVIELSLSVDNLFLFLILFSSFGIKPAYQRRVLNYGIFGAIVLRFIFIVLGITLVNKIHFILYIFGVILIISGFKMMFGHEKPVDHRDNKVLKIMGKFLPMTDKMHEEKFFIVENGKKYATPLLAILVLIESSDILFAIDSIPAIFSISTDPFIVYTSNIFAILGLRSLYFVLGALQERFKYVKYGVALILVFTGVKLGILYFDLEIPIVASLLTIFAILVGSVIFSVFKSKGEDNKKKEVELKKVRPLKMY</sequence>
<comment type="caution">
    <text evidence="7">The sequence shown here is derived from an EMBL/GenBank/DDBJ whole genome shotgun (WGS) entry which is preliminary data.</text>
</comment>
<evidence type="ECO:0000313" key="8">
    <source>
        <dbReference type="Proteomes" id="UP000003860"/>
    </source>
</evidence>
<feature type="transmembrane region" description="Helical" evidence="6">
    <location>
        <begin position="39"/>
        <end position="59"/>
    </location>
</feature>
<feature type="transmembrane region" description="Helical" evidence="6">
    <location>
        <begin position="192"/>
        <end position="212"/>
    </location>
</feature>
<keyword evidence="4 6" id="KW-1133">Transmembrane helix</keyword>
<dbReference type="GO" id="GO:0016020">
    <property type="term" value="C:membrane"/>
    <property type="evidence" value="ECO:0007669"/>
    <property type="project" value="UniProtKB-SubCell"/>
</dbReference>
<dbReference type="OrthoDB" id="9783692at2"/>
<evidence type="ECO:0000256" key="4">
    <source>
        <dbReference type="ARBA" id="ARBA00022989"/>
    </source>
</evidence>
<dbReference type="EMBL" id="ACXX02000001">
    <property type="protein sequence ID" value="EGD49701.1"/>
    <property type="molecule type" value="Genomic_DNA"/>
</dbReference>
<feature type="transmembrane region" description="Helical" evidence="6">
    <location>
        <begin position="248"/>
        <end position="268"/>
    </location>
</feature>
<name>F1T8A3_9FIRM</name>
<feature type="transmembrane region" description="Helical" evidence="6">
    <location>
        <begin position="71"/>
        <end position="93"/>
    </location>
</feature>
<feature type="transmembrane region" description="Helical" evidence="6">
    <location>
        <begin position="7"/>
        <end position="27"/>
    </location>
</feature>
<keyword evidence="3 6" id="KW-0812">Transmembrane</keyword>
<gene>
    <name evidence="7" type="ORF">Cpap_4143</name>
</gene>
<organism evidence="7 8">
    <name type="scientific">Ruminiclostridium papyrosolvens DSM 2782</name>
    <dbReference type="NCBI Taxonomy" id="588581"/>
    <lineage>
        <taxon>Bacteria</taxon>
        <taxon>Bacillati</taxon>
        <taxon>Bacillota</taxon>
        <taxon>Clostridia</taxon>
        <taxon>Eubacteriales</taxon>
        <taxon>Oscillospiraceae</taxon>
        <taxon>Ruminiclostridium</taxon>
    </lineage>
</organism>
<keyword evidence="8" id="KW-1185">Reference proteome</keyword>
<evidence type="ECO:0000256" key="2">
    <source>
        <dbReference type="ARBA" id="ARBA00007511"/>
    </source>
</evidence>
<dbReference type="NCBIfam" id="TIGR03718">
    <property type="entry name" value="R_switched_Alx"/>
    <property type="match status" value="1"/>
</dbReference>
<comment type="subcellular location">
    <subcellularLocation>
        <location evidence="1">Membrane</location>
        <topology evidence="1">Multi-pass membrane protein</topology>
    </subcellularLocation>
</comment>
<dbReference type="InterPro" id="IPR022369">
    <property type="entry name" value="Integral_membrane_TerC_rswitch"/>
</dbReference>
<reference evidence="7" key="1">
    <citation type="submission" date="2009-07" db="EMBL/GenBank/DDBJ databases">
        <authorList>
            <consortium name="US DOE Joint Genome Institute (JGI-PGF)"/>
            <person name="Lucas S."/>
            <person name="Copeland A."/>
            <person name="Lapidus A."/>
            <person name="Glavina del Rio T."/>
            <person name="Tice H."/>
            <person name="Bruce D."/>
            <person name="Goodwin L."/>
            <person name="Pitluck S."/>
            <person name="Larimer F."/>
            <person name="Land M.L."/>
            <person name="Mouttaki H."/>
            <person name="He Z."/>
            <person name="Zhou J."/>
            <person name="Hemme C.L."/>
        </authorList>
    </citation>
    <scope>NUCLEOTIDE SEQUENCE</scope>
    <source>
        <strain evidence="7">DSM 2782</strain>
    </source>
</reference>
<dbReference type="PANTHER" id="PTHR30238">
    <property type="entry name" value="MEMBRANE BOUND PREDICTED REDOX MODULATOR"/>
    <property type="match status" value="1"/>
</dbReference>
<dbReference type="eggNOG" id="COG0861">
    <property type="taxonomic scope" value="Bacteria"/>
</dbReference>
<dbReference type="InterPro" id="IPR005496">
    <property type="entry name" value="Integral_membrane_TerC"/>
</dbReference>
<feature type="transmembrane region" description="Helical" evidence="6">
    <location>
        <begin position="99"/>
        <end position="117"/>
    </location>
</feature>
<dbReference type="Pfam" id="PF03741">
    <property type="entry name" value="TerC"/>
    <property type="match status" value="1"/>
</dbReference>
<dbReference type="PANTHER" id="PTHR30238:SF0">
    <property type="entry name" value="THYLAKOID MEMBRANE PROTEIN TERC, CHLOROPLASTIC"/>
    <property type="match status" value="1"/>
</dbReference>
<accession>F1T8A3</accession>
<evidence type="ECO:0000256" key="1">
    <source>
        <dbReference type="ARBA" id="ARBA00004141"/>
    </source>
</evidence>
<feature type="transmembrane region" description="Helical" evidence="6">
    <location>
        <begin position="162"/>
        <end position="186"/>
    </location>
</feature>
<evidence type="ECO:0000313" key="7">
    <source>
        <dbReference type="EMBL" id="EGD49701.1"/>
    </source>
</evidence>
<dbReference type="AlphaFoldDB" id="F1T8A3"/>
<proteinExistence type="inferred from homology"/>
<protein>
    <submittedName>
        <fullName evidence="7">Integral membrane protein TerC</fullName>
    </submittedName>
</protein>
<comment type="similarity">
    <text evidence="2">Belongs to the TerC family.</text>
</comment>
<evidence type="ECO:0000256" key="6">
    <source>
        <dbReference type="SAM" id="Phobius"/>
    </source>
</evidence>
<evidence type="ECO:0000256" key="5">
    <source>
        <dbReference type="ARBA" id="ARBA00023136"/>
    </source>
</evidence>
<evidence type="ECO:0000256" key="3">
    <source>
        <dbReference type="ARBA" id="ARBA00022692"/>
    </source>
</evidence>
<feature type="transmembrane region" description="Helical" evidence="6">
    <location>
        <begin position="224"/>
        <end position="242"/>
    </location>
</feature>
<reference evidence="7" key="2">
    <citation type="submission" date="2011-01" db="EMBL/GenBank/DDBJ databases">
        <title>The Non-contiguous Finished genome of Clostridium papyrosolvens.</title>
        <authorList>
            <person name="Lucas S."/>
            <person name="Copeland A."/>
            <person name="Lapidus A."/>
            <person name="Cheng J.-F."/>
            <person name="Goodwin L."/>
            <person name="Pitluck S."/>
            <person name="Misra M."/>
            <person name="Chertkov O."/>
            <person name="Detter J.C."/>
            <person name="Han C."/>
            <person name="Tapia R."/>
            <person name="Land M."/>
            <person name="Hauser L."/>
            <person name="Kyrpides N."/>
            <person name="Ivanova N."/>
            <person name="Pagani I."/>
            <person name="Mouttaki H."/>
            <person name="He Z."/>
            <person name="Zhou J."/>
            <person name="Hemme C.L."/>
            <person name="Woyke T."/>
        </authorList>
    </citation>
    <scope>NUCLEOTIDE SEQUENCE [LARGE SCALE GENOMIC DNA]</scope>
    <source>
        <strain evidence="7">DSM 2782</strain>
    </source>
</reference>
<dbReference type="RefSeq" id="WP_004616594.1">
    <property type="nucleotide sequence ID" value="NZ_ACXX02000001.1"/>
</dbReference>
<dbReference type="Proteomes" id="UP000003860">
    <property type="component" value="Unassembled WGS sequence"/>
</dbReference>
<keyword evidence="5 6" id="KW-0472">Membrane</keyword>